<keyword evidence="3" id="KW-1185">Reference proteome</keyword>
<dbReference type="EMBL" id="SACN01000001">
    <property type="protein sequence ID" value="RVT92407.1"/>
    <property type="molecule type" value="Genomic_DNA"/>
</dbReference>
<dbReference type="Proteomes" id="UP000282971">
    <property type="component" value="Unassembled WGS sequence"/>
</dbReference>
<comment type="caution">
    <text evidence="2">The sequence shown here is derived from an EMBL/GenBank/DDBJ whole genome shotgun (WGS) entry which is preliminary data.</text>
</comment>
<gene>
    <name evidence="2" type="ORF">EOD43_00240</name>
</gene>
<evidence type="ECO:0000313" key="3">
    <source>
        <dbReference type="Proteomes" id="UP000282971"/>
    </source>
</evidence>
<accession>A0A437M3X8</accession>
<dbReference type="OrthoDB" id="69432at2"/>
<proteinExistence type="predicted"/>
<name>A0A437M3X8_9SPHN</name>
<feature type="signal peptide" evidence="1">
    <location>
        <begin position="1"/>
        <end position="21"/>
    </location>
</feature>
<feature type="chain" id="PRO_5019507068" description="TraB/GumN family protein" evidence="1">
    <location>
        <begin position="22"/>
        <end position="352"/>
    </location>
</feature>
<reference evidence="2 3" key="1">
    <citation type="submission" date="2019-01" db="EMBL/GenBank/DDBJ databases">
        <authorList>
            <person name="Chen W.-M."/>
        </authorList>
    </citation>
    <scope>NUCLEOTIDE SEQUENCE [LARGE SCALE GENOMIC DNA]</scope>
    <source>
        <strain evidence="2 3">CCP-7</strain>
    </source>
</reference>
<evidence type="ECO:0000256" key="1">
    <source>
        <dbReference type="SAM" id="SignalP"/>
    </source>
</evidence>
<dbReference type="Pfam" id="PF18950">
    <property type="entry name" value="DUF5694"/>
    <property type="match status" value="1"/>
</dbReference>
<keyword evidence="1" id="KW-0732">Signal</keyword>
<protein>
    <recommendedName>
        <fullName evidence="4">TraB/GumN family protein</fullName>
    </recommendedName>
</protein>
<sequence length="352" mass="38406">MNIARHLFALCLAAASLPVVAAPFDPGAMQVAGPRTQMLVLGTPHLGEFGESFRPELLGPLLDRLAAFRPDVITIEGLSGPDCEMLIRYKPLYPGVADDFCWDPAPARDATGLDMPAAEAAVDAALKSWPAQPTAGDRRHLAALFLASGDRASALVQWLRLPEAEQHAGDGLDAALVAVIEKQRVRANENYQVAAVLAARLGLERVYPTDDHSSDRTVAALGKPYEDALRKLWSAPNPFLKDYLAKKGAVKTPDQMLAFYRYMNDPKTNKGAVTGDMGGALKEATPPYYGRQYVGWWDVRNLRMIANIRSAFADRPGARVLSIVGATHKLYFDAYLRHMAGVDLVDTRKALR</sequence>
<dbReference type="RefSeq" id="WP_127739980.1">
    <property type="nucleotide sequence ID" value="NZ_SACN01000001.1"/>
</dbReference>
<dbReference type="AlphaFoldDB" id="A0A437M3X8"/>
<organism evidence="2 3">
    <name type="scientific">Sphingomonas crocodyli</name>
    <dbReference type="NCBI Taxonomy" id="1979270"/>
    <lineage>
        <taxon>Bacteria</taxon>
        <taxon>Pseudomonadati</taxon>
        <taxon>Pseudomonadota</taxon>
        <taxon>Alphaproteobacteria</taxon>
        <taxon>Sphingomonadales</taxon>
        <taxon>Sphingomonadaceae</taxon>
        <taxon>Sphingomonas</taxon>
    </lineage>
</organism>
<evidence type="ECO:0008006" key="4">
    <source>
        <dbReference type="Google" id="ProtNLM"/>
    </source>
</evidence>
<dbReference type="InterPro" id="IPR043749">
    <property type="entry name" value="DUF5694"/>
</dbReference>
<evidence type="ECO:0000313" key="2">
    <source>
        <dbReference type="EMBL" id="RVT92407.1"/>
    </source>
</evidence>